<dbReference type="Gene3D" id="4.10.60.10">
    <property type="entry name" value="Zinc finger, CCHC-type"/>
    <property type="match status" value="1"/>
</dbReference>
<dbReference type="GO" id="GO:0003676">
    <property type="term" value="F:nucleic acid binding"/>
    <property type="evidence" value="ECO:0007669"/>
    <property type="project" value="InterPro"/>
</dbReference>
<dbReference type="AlphaFoldDB" id="A0A182J5Y5"/>
<dbReference type="InterPro" id="IPR036875">
    <property type="entry name" value="Znf_CCHC_sf"/>
</dbReference>
<evidence type="ECO:0000313" key="2">
    <source>
        <dbReference type="EnsemblMetazoa" id="AATE011980-PA.1"/>
    </source>
</evidence>
<organism evidence="2">
    <name type="scientific">Anopheles atroparvus</name>
    <name type="common">European mosquito</name>
    <dbReference type="NCBI Taxonomy" id="41427"/>
    <lineage>
        <taxon>Eukaryota</taxon>
        <taxon>Metazoa</taxon>
        <taxon>Ecdysozoa</taxon>
        <taxon>Arthropoda</taxon>
        <taxon>Hexapoda</taxon>
        <taxon>Insecta</taxon>
        <taxon>Pterygota</taxon>
        <taxon>Neoptera</taxon>
        <taxon>Endopterygota</taxon>
        <taxon>Diptera</taxon>
        <taxon>Nematocera</taxon>
        <taxon>Culicoidea</taxon>
        <taxon>Culicidae</taxon>
        <taxon>Anophelinae</taxon>
        <taxon>Anopheles</taxon>
    </lineage>
</organism>
<dbReference type="EnsemblMetazoa" id="AATE011980-RA">
    <property type="protein sequence ID" value="AATE011980-PA.1"/>
    <property type="gene ID" value="AATE011980"/>
</dbReference>
<feature type="region of interest" description="Disordered" evidence="1">
    <location>
        <begin position="56"/>
        <end position="83"/>
    </location>
</feature>
<reference evidence="2" key="1">
    <citation type="submission" date="2022-08" db="UniProtKB">
        <authorList>
            <consortium name="EnsemblMetazoa"/>
        </authorList>
    </citation>
    <scope>IDENTIFICATION</scope>
    <source>
        <strain evidence="2">EBRO</strain>
    </source>
</reference>
<evidence type="ECO:0008006" key="3">
    <source>
        <dbReference type="Google" id="ProtNLM"/>
    </source>
</evidence>
<dbReference type="SUPFAM" id="SSF57756">
    <property type="entry name" value="Retrovirus zinc finger-like domains"/>
    <property type="match status" value="1"/>
</dbReference>
<dbReference type="GO" id="GO:0008270">
    <property type="term" value="F:zinc ion binding"/>
    <property type="evidence" value="ECO:0007669"/>
    <property type="project" value="InterPro"/>
</dbReference>
<name>A0A182J5Y5_ANOAO</name>
<sequence>MAGRKILRKNGSLADLLDKVRACEIDALNEEIFVKSQRNDQSAAVAAVSQRARYGQRTWGQAPGPPSSTQNPIKYQRNDWGPRRIGVPQRLANRRPISQRNRCWRCSSFFHTPENCFAVDKWCRQCQVKGHLERACTNRPGKEGQHAIKAEEMPRTAKVRKISKTTEVSGTGADLTAASEHVVSDSSTD</sequence>
<evidence type="ECO:0000256" key="1">
    <source>
        <dbReference type="SAM" id="MobiDB-lite"/>
    </source>
</evidence>
<dbReference type="EMBL" id="AXCP01009672">
    <property type="status" value="NOT_ANNOTATED_CDS"/>
    <property type="molecule type" value="Genomic_DNA"/>
</dbReference>
<accession>A0A182J5Y5</accession>
<protein>
    <recommendedName>
        <fullName evidence="3">CCHC-type domain-containing protein</fullName>
    </recommendedName>
</protein>
<feature type="region of interest" description="Disordered" evidence="1">
    <location>
        <begin position="151"/>
        <end position="189"/>
    </location>
</feature>
<proteinExistence type="predicted"/>
<dbReference type="VEuPathDB" id="VectorBase:AATE011980"/>